<evidence type="ECO:0000313" key="2">
    <source>
        <dbReference type="Proteomes" id="UP000004208"/>
    </source>
</evidence>
<reference evidence="1" key="1">
    <citation type="submission" date="2010-06" db="EMBL/GenBank/DDBJ databases">
        <authorList>
            <person name="Muzny D."/>
            <person name="Qin X."/>
            <person name="Buhay C."/>
            <person name="Dugan-Rocha S."/>
            <person name="Ding Y."/>
            <person name="Chen G."/>
            <person name="Hawes A."/>
            <person name="Holder M."/>
            <person name="Jhangiani S."/>
            <person name="Johnson A."/>
            <person name="Khan Z."/>
            <person name="Li Z."/>
            <person name="Liu W."/>
            <person name="Liu X."/>
            <person name="Perez L."/>
            <person name="Shen H."/>
            <person name="Wang Q."/>
            <person name="Watt J."/>
            <person name="Xi L."/>
            <person name="Xin Y."/>
            <person name="Zhou J."/>
            <person name="Deng J."/>
            <person name="Jiang H."/>
            <person name="Liu Y."/>
            <person name="Qu J."/>
            <person name="Song X.-Z."/>
            <person name="Zhang L."/>
            <person name="Villasana D."/>
            <person name="Johnson A."/>
            <person name="Liu J."/>
            <person name="Liyanage D."/>
            <person name="Lorensuhewa L."/>
            <person name="Robinson T."/>
            <person name="Song A."/>
            <person name="Song B.-B."/>
            <person name="Dinh H."/>
            <person name="Thornton R."/>
            <person name="Coyle M."/>
            <person name="Francisco L."/>
            <person name="Jackson L."/>
            <person name="Javaid M."/>
            <person name="Korchina V."/>
            <person name="Kovar C."/>
            <person name="Mata R."/>
            <person name="Mathew T."/>
            <person name="Ngo R."/>
            <person name="Nguyen L."/>
            <person name="Nguyen N."/>
            <person name="Okwuonu G."/>
            <person name="Ongeri F."/>
            <person name="Pham C."/>
            <person name="Simmons D."/>
            <person name="Wilczek-Boney K."/>
            <person name="Hale W."/>
            <person name="Jakkamsetti A."/>
            <person name="Pham P."/>
            <person name="Ruth R."/>
            <person name="San Lucas F."/>
            <person name="Warren J."/>
            <person name="Zhang J."/>
            <person name="Zhao Z."/>
            <person name="Zhou C."/>
            <person name="Zhu D."/>
            <person name="Lee S."/>
            <person name="Bess C."/>
            <person name="Blankenburg K."/>
            <person name="Forbes L."/>
            <person name="Fu Q."/>
            <person name="Gubbala S."/>
            <person name="Hirani K."/>
            <person name="Jayaseelan J.C."/>
            <person name="Lara F."/>
            <person name="Munidasa M."/>
            <person name="Palculict T."/>
            <person name="Patil S."/>
            <person name="Pu L.-L."/>
            <person name="Saada N."/>
            <person name="Tang L."/>
            <person name="Weissenberger G."/>
            <person name="Zhu Y."/>
            <person name="Hemphill L."/>
            <person name="Shang Y."/>
            <person name="Youmans B."/>
            <person name="Ayvaz T."/>
            <person name="Ross M."/>
            <person name="Santibanez J."/>
            <person name="Aqrawi P."/>
            <person name="Gross S."/>
            <person name="Joshi V."/>
            <person name="Fowler G."/>
            <person name="Nazareth L."/>
            <person name="Reid J."/>
            <person name="Worley K."/>
            <person name="Petrosino J."/>
            <person name="Highlander S."/>
            <person name="Gibbs R."/>
        </authorList>
    </citation>
    <scope>NUCLEOTIDE SEQUENCE [LARGE SCALE GENOMIC DNA]</scope>
    <source>
        <strain evidence="1">ATCC 33030</strain>
    </source>
</reference>
<organism evidence="1 2">
    <name type="scientific">Corynebacterium genitalium ATCC 33030</name>
    <dbReference type="NCBI Taxonomy" id="585529"/>
    <lineage>
        <taxon>Bacteria</taxon>
        <taxon>Bacillati</taxon>
        <taxon>Actinomycetota</taxon>
        <taxon>Actinomycetes</taxon>
        <taxon>Mycobacteriales</taxon>
        <taxon>Corynebacteriaceae</taxon>
        <taxon>Corynebacterium</taxon>
    </lineage>
</organism>
<dbReference type="Proteomes" id="UP000004208">
    <property type="component" value="Unassembled WGS sequence"/>
</dbReference>
<gene>
    <name evidence="1" type="ORF">HMPREF0291_10980</name>
</gene>
<sequence length="54" mass="5792">MFEEPLVMPERTAPVSGGLVRLVIHNQLNDLVTRDGDRSAHPPVAGCASSTCFV</sequence>
<name>D7WBX1_9CORY</name>
<keyword evidence="2" id="KW-1185">Reference proteome</keyword>
<dbReference type="EMBL" id="ACLJ02000002">
    <property type="protein sequence ID" value="EFK54600.1"/>
    <property type="molecule type" value="Genomic_DNA"/>
</dbReference>
<comment type="caution">
    <text evidence="1">The sequence shown here is derived from an EMBL/GenBank/DDBJ whole genome shotgun (WGS) entry which is preliminary data.</text>
</comment>
<proteinExistence type="predicted"/>
<dbReference type="STRING" id="585529.HMPREF0291_10980"/>
<dbReference type="HOGENOM" id="CLU_3042437_0_0_11"/>
<accession>D7WBX1</accession>
<evidence type="ECO:0000313" key="1">
    <source>
        <dbReference type="EMBL" id="EFK54600.1"/>
    </source>
</evidence>
<dbReference type="AlphaFoldDB" id="D7WBX1"/>
<protein>
    <submittedName>
        <fullName evidence="1">Uncharacterized protein</fullName>
    </submittedName>
</protein>